<dbReference type="InterPro" id="IPR030489">
    <property type="entry name" value="TR_Rrf2-type_CS"/>
</dbReference>
<dbReference type="InterPro" id="IPR036390">
    <property type="entry name" value="WH_DNA-bd_sf"/>
</dbReference>
<keyword evidence="4" id="KW-1185">Reference proteome</keyword>
<feature type="region of interest" description="Disordered" evidence="2">
    <location>
        <begin position="144"/>
        <end position="170"/>
    </location>
</feature>
<dbReference type="PANTHER" id="PTHR33221">
    <property type="entry name" value="WINGED HELIX-TURN-HELIX TRANSCRIPTIONAL REGULATOR, RRF2 FAMILY"/>
    <property type="match status" value="1"/>
</dbReference>
<dbReference type="GO" id="GO:0005829">
    <property type="term" value="C:cytosol"/>
    <property type="evidence" value="ECO:0007669"/>
    <property type="project" value="TreeGrafter"/>
</dbReference>
<dbReference type="InterPro" id="IPR036388">
    <property type="entry name" value="WH-like_DNA-bd_sf"/>
</dbReference>
<evidence type="ECO:0000256" key="1">
    <source>
        <dbReference type="ARBA" id="ARBA00023125"/>
    </source>
</evidence>
<protein>
    <submittedName>
        <fullName evidence="3">Rrf2 family transcriptional regulator</fullName>
    </submittedName>
</protein>
<organism evidence="3 4">
    <name type="scientific">Hufsiella arboris</name>
    <dbReference type="NCBI Taxonomy" id="2695275"/>
    <lineage>
        <taxon>Bacteria</taxon>
        <taxon>Pseudomonadati</taxon>
        <taxon>Bacteroidota</taxon>
        <taxon>Sphingobacteriia</taxon>
        <taxon>Sphingobacteriales</taxon>
        <taxon>Sphingobacteriaceae</taxon>
        <taxon>Hufsiella</taxon>
    </lineage>
</organism>
<dbReference type="Pfam" id="PF02082">
    <property type="entry name" value="Rrf2"/>
    <property type="match status" value="1"/>
</dbReference>
<reference evidence="3 4" key="1">
    <citation type="submission" date="2019-11" db="EMBL/GenBank/DDBJ databases">
        <title>Pedobacter sp. HMF7647 Genome sequencing and assembly.</title>
        <authorList>
            <person name="Kang H."/>
            <person name="Kim H."/>
            <person name="Joh K."/>
        </authorList>
    </citation>
    <scope>NUCLEOTIDE SEQUENCE [LARGE SCALE GENOMIC DNA]</scope>
    <source>
        <strain evidence="3 4">HMF7647</strain>
    </source>
</reference>
<dbReference type="Proteomes" id="UP000466586">
    <property type="component" value="Unassembled WGS sequence"/>
</dbReference>
<comment type="caution">
    <text evidence="3">The sequence shown here is derived from an EMBL/GenBank/DDBJ whole genome shotgun (WGS) entry which is preliminary data.</text>
</comment>
<dbReference type="GO" id="GO:0003700">
    <property type="term" value="F:DNA-binding transcription factor activity"/>
    <property type="evidence" value="ECO:0007669"/>
    <property type="project" value="TreeGrafter"/>
</dbReference>
<dbReference type="EMBL" id="WVHT01000005">
    <property type="protein sequence ID" value="MXV51764.1"/>
    <property type="molecule type" value="Genomic_DNA"/>
</dbReference>
<sequence length="170" mass="18880">MLTKKAKYAFKALIALARNEEKHPMLISDIAEKEQLPKKFLEAILLELKRSGYLGSKKGAGGGYYLLKQASEIKMSSIIRVIDGPIALLPCVSLNFYERCEECTETYCGIRDVMKDVRDATLKILGETSIADMVARENTLAPRLQNQDVPTVSTNNQPLESNGKSDIVDL</sequence>
<dbReference type="GO" id="GO:0003677">
    <property type="term" value="F:DNA binding"/>
    <property type="evidence" value="ECO:0007669"/>
    <property type="project" value="UniProtKB-KW"/>
</dbReference>
<evidence type="ECO:0000256" key="2">
    <source>
        <dbReference type="SAM" id="MobiDB-lite"/>
    </source>
</evidence>
<evidence type="ECO:0000313" key="4">
    <source>
        <dbReference type="Proteomes" id="UP000466586"/>
    </source>
</evidence>
<dbReference type="SUPFAM" id="SSF46785">
    <property type="entry name" value="Winged helix' DNA-binding domain"/>
    <property type="match status" value="1"/>
</dbReference>
<dbReference type="InterPro" id="IPR000944">
    <property type="entry name" value="Tscrpt_reg_Rrf2"/>
</dbReference>
<accession>A0A7K1YB02</accession>
<name>A0A7K1YB02_9SPHI</name>
<keyword evidence="1" id="KW-0238">DNA-binding</keyword>
<evidence type="ECO:0000313" key="3">
    <source>
        <dbReference type="EMBL" id="MXV51764.1"/>
    </source>
</evidence>
<dbReference type="PROSITE" id="PS01332">
    <property type="entry name" value="HTH_RRF2_1"/>
    <property type="match status" value="1"/>
</dbReference>
<dbReference type="AlphaFoldDB" id="A0A7K1YB02"/>
<dbReference type="PROSITE" id="PS51197">
    <property type="entry name" value="HTH_RRF2_2"/>
    <property type="match status" value="1"/>
</dbReference>
<feature type="compositionally biased region" description="Polar residues" evidence="2">
    <location>
        <begin position="144"/>
        <end position="164"/>
    </location>
</feature>
<dbReference type="NCBIfam" id="TIGR00738">
    <property type="entry name" value="rrf2_super"/>
    <property type="match status" value="1"/>
</dbReference>
<dbReference type="RefSeq" id="WP_160844942.1">
    <property type="nucleotide sequence ID" value="NZ_WVHT01000005.1"/>
</dbReference>
<dbReference type="Gene3D" id="1.10.10.10">
    <property type="entry name" value="Winged helix-like DNA-binding domain superfamily/Winged helix DNA-binding domain"/>
    <property type="match status" value="1"/>
</dbReference>
<dbReference type="PANTHER" id="PTHR33221:SF5">
    <property type="entry name" value="HTH-TYPE TRANSCRIPTIONAL REGULATOR ISCR"/>
    <property type="match status" value="1"/>
</dbReference>
<gene>
    <name evidence="3" type="ORF">GS399_12335</name>
</gene>
<proteinExistence type="predicted"/>